<accession>A0A1G7YCH2</accession>
<dbReference type="AlphaFoldDB" id="A0A1G7YCH2"/>
<proteinExistence type="predicted"/>
<sequence length="33" mass="3734">MTSYRSISSRAQAQLKKFPNPLTGRAHPLGWYA</sequence>
<dbReference type="Proteomes" id="UP000199706">
    <property type="component" value="Unassembled WGS sequence"/>
</dbReference>
<dbReference type="EMBL" id="FNCJ01000006">
    <property type="protein sequence ID" value="SDG94242.1"/>
    <property type="molecule type" value="Genomic_DNA"/>
</dbReference>
<name>A0A1G7YCH2_9BURK</name>
<evidence type="ECO:0000313" key="1">
    <source>
        <dbReference type="EMBL" id="SDG94242.1"/>
    </source>
</evidence>
<reference evidence="1 2" key="1">
    <citation type="submission" date="2016-10" db="EMBL/GenBank/DDBJ databases">
        <authorList>
            <person name="de Groot N.N."/>
        </authorList>
    </citation>
    <scope>NUCLEOTIDE SEQUENCE [LARGE SCALE GENOMIC DNA]</scope>
    <source>
        <strain evidence="1 2">LMG 2247</strain>
    </source>
</reference>
<organism evidence="1 2">
    <name type="scientific">Paraburkholderia phenazinium</name>
    <dbReference type="NCBI Taxonomy" id="60549"/>
    <lineage>
        <taxon>Bacteria</taxon>
        <taxon>Pseudomonadati</taxon>
        <taxon>Pseudomonadota</taxon>
        <taxon>Betaproteobacteria</taxon>
        <taxon>Burkholderiales</taxon>
        <taxon>Burkholderiaceae</taxon>
        <taxon>Paraburkholderia</taxon>
    </lineage>
</organism>
<protein>
    <submittedName>
        <fullName evidence="1">Uncharacterized protein</fullName>
    </submittedName>
</protein>
<evidence type="ECO:0000313" key="2">
    <source>
        <dbReference type="Proteomes" id="UP000199706"/>
    </source>
</evidence>
<gene>
    <name evidence="1" type="ORF">SAMN05216466_106133</name>
</gene>